<dbReference type="SUPFAM" id="SSF51445">
    <property type="entry name" value="(Trans)glycosidases"/>
    <property type="match status" value="1"/>
</dbReference>
<accession>A0A6L6PDR8</accession>
<evidence type="ECO:0008006" key="3">
    <source>
        <dbReference type="Google" id="ProtNLM"/>
    </source>
</evidence>
<dbReference type="OrthoDB" id="151193at2"/>
<evidence type="ECO:0000313" key="1">
    <source>
        <dbReference type="EMBL" id="MTV37188.1"/>
    </source>
</evidence>
<organism evidence="1 2">
    <name type="scientific">Duganella radicis</name>
    <dbReference type="NCBI Taxonomy" id="551988"/>
    <lineage>
        <taxon>Bacteria</taxon>
        <taxon>Pseudomonadati</taxon>
        <taxon>Pseudomonadota</taxon>
        <taxon>Betaproteobacteria</taxon>
        <taxon>Burkholderiales</taxon>
        <taxon>Oxalobacteraceae</taxon>
        <taxon>Telluria group</taxon>
        <taxon>Duganella</taxon>
    </lineage>
</organism>
<dbReference type="Gene3D" id="3.20.20.80">
    <property type="entry name" value="Glycosidases"/>
    <property type="match status" value="1"/>
</dbReference>
<dbReference type="EMBL" id="WNKY01000004">
    <property type="protein sequence ID" value="MTV37188.1"/>
    <property type="molecule type" value="Genomic_DNA"/>
</dbReference>
<name>A0A6L6PDR8_9BURK</name>
<sequence>MYKSGSGGPTYRGVVYDVGVRFAARQPLSVEPFDLELARYDLQTIGRKLHCNAVRIEGEDIGRLLVASRIAHAEGMTVFFNPWKMNVPVTDLSEYYRLAARAAEQLRAEGVELVFVCGCEITLFNEGLFPGSGIMERASWLSSFGGADKSKVDYTELLKRGTELNAVLRSIVTSVREEFGGKVSYASGAWEMVDWTLFDLVGVDHYRNGEPEKEYVAGLDRFRQNKPLVVMEVGCCAYEGAGPRGSTGFTILEGQNEDGSGRFAGGKIPARSEREQADYVDEQLRLLSQAGVDGVFIYVFSFPLYTHGSGAKDLDMVSYALVKTYPKDDPRSRQIPPWAPKESFARVAGFYKQFPRQVP</sequence>
<dbReference type="InterPro" id="IPR017853">
    <property type="entry name" value="GH"/>
</dbReference>
<reference evidence="1 2" key="1">
    <citation type="submission" date="2019-11" db="EMBL/GenBank/DDBJ databases">
        <title>Type strains purchased from KCTC, JCM and DSMZ.</title>
        <authorList>
            <person name="Lu H."/>
        </authorList>
    </citation>
    <scope>NUCLEOTIDE SEQUENCE [LARGE SCALE GENOMIC DNA]</scope>
    <source>
        <strain evidence="1 2">KCTC 22382</strain>
    </source>
</reference>
<keyword evidence="2" id="KW-1185">Reference proteome</keyword>
<dbReference type="Proteomes" id="UP000475582">
    <property type="component" value="Unassembled WGS sequence"/>
</dbReference>
<evidence type="ECO:0000313" key="2">
    <source>
        <dbReference type="Proteomes" id="UP000475582"/>
    </source>
</evidence>
<dbReference type="AlphaFoldDB" id="A0A6L6PDR8"/>
<proteinExistence type="predicted"/>
<comment type="caution">
    <text evidence="1">The sequence shown here is derived from an EMBL/GenBank/DDBJ whole genome shotgun (WGS) entry which is preliminary data.</text>
</comment>
<gene>
    <name evidence="1" type="ORF">GM676_06290</name>
</gene>
<protein>
    <recommendedName>
        <fullName evidence="3">Abortive infection protein</fullName>
    </recommendedName>
</protein>